<dbReference type="Proteomes" id="UP000462066">
    <property type="component" value="Unassembled WGS sequence"/>
</dbReference>
<name>A0A7V8K777_9GAMM</name>
<keyword evidence="2" id="KW-0732">Signal</keyword>
<protein>
    <recommendedName>
        <fullName evidence="5">Lipoprotein</fullName>
    </recommendedName>
</protein>
<feature type="chain" id="PRO_5031384301" description="Lipoprotein" evidence="2">
    <location>
        <begin position="30"/>
        <end position="405"/>
    </location>
</feature>
<evidence type="ECO:0008006" key="5">
    <source>
        <dbReference type="Google" id="ProtNLM"/>
    </source>
</evidence>
<evidence type="ECO:0000256" key="1">
    <source>
        <dbReference type="SAM" id="MobiDB-lite"/>
    </source>
</evidence>
<evidence type="ECO:0000313" key="3">
    <source>
        <dbReference type="EMBL" id="KAF1686238.1"/>
    </source>
</evidence>
<proteinExistence type="predicted"/>
<accession>A0A7V8K777</accession>
<evidence type="ECO:0000313" key="4">
    <source>
        <dbReference type="Proteomes" id="UP000462066"/>
    </source>
</evidence>
<dbReference type="PROSITE" id="PS51257">
    <property type="entry name" value="PROKAR_LIPOPROTEIN"/>
    <property type="match status" value="1"/>
</dbReference>
<organism evidence="3 4">
    <name type="scientific">Pseudoxanthomonas broegbernensis</name>
    <dbReference type="NCBI Taxonomy" id="83619"/>
    <lineage>
        <taxon>Bacteria</taxon>
        <taxon>Pseudomonadati</taxon>
        <taxon>Pseudomonadota</taxon>
        <taxon>Gammaproteobacteria</taxon>
        <taxon>Lysobacterales</taxon>
        <taxon>Lysobacteraceae</taxon>
        <taxon>Pseudoxanthomonas</taxon>
    </lineage>
</organism>
<evidence type="ECO:0000256" key="2">
    <source>
        <dbReference type="SAM" id="SignalP"/>
    </source>
</evidence>
<dbReference type="AlphaFoldDB" id="A0A7V8K777"/>
<reference evidence="3 4" key="1">
    <citation type="submission" date="2017-10" db="EMBL/GenBank/DDBJ databases">
        <title>Whole genome sequencing of Pseudoxanthomonas broegbernensis DSM 12573(T).</title>
        <authorList>
            <person name="Kumar S."/>
            <person name="Bansal K."/>
            <person name="Kaur A."/>
            <person name="Patil P."/>
            <person name="Sharma S."/>
            <person name="Patil P.B."/>
        </authorList>
    </citation>
    <scope>NUCLEOTIDE SEQUENCE [LARGE SCALE GENOMIC DNA]</scope>
    <source>
        <strain evidence="3 4">DSM 12573</strain>
    </source>
</reference>
<feature type="signal peptide" evidence="2">
    <location>
        <begin position="1"/>
        <end position="29"/>
    </location>
</feature>
<sequence length="405" mass="44201">MKMHMGYRIVPCLAALLALVACGSGQMRAGAGGEGEPEGSSGVAASNGVGMWRVVRDALDSTEGGMVDVEIMDEAGFGQPIVAARLQVPAGWRTAGGIRWNDAAECFSGQVYSSWSASSPDNASVLEVLPGFAWQIKGTQIATDPCPVATYRSAREFLEAAAQHMRPGARVLDYSDWPELVQKTEEKVRQEGVPLGEGQRRRFEAGRLLVGYRAEGVEMREVFATVVSFMSLGNKQDGSAGRLLAYRAPNGRLDLGFMDDVVASFQENRQWTPLAMERVKGNVQRYFTTQRQGIDSWHARRMAEINARGEADRAAIRSQTVRDVAAIRSQTHANTIATNDGIHARTIDGIYERNTYAGADGNTEVHSSIHGGQRVFQENNNPYNAWSTDDPYAQPADATELSRIR</sequence>
<comment type="caution">
    <text evidence="3">The sequence shown here is derived from an EMBL/GenBank/DDBJ whole genome shotgun (WGS) entry which is preliminary data.</text>
</comment>
<dbReference type="EMBL" id="MWIP01000007">
    <property type="protein sequence ID" value="KAF1686238.1"/>
    <property type="molecule type" value="Genomic_DNA"/>
</dbReference>
<keyword evidence="4" id="KW-1185">Reference proteome</keyword>
<feature type="compositionally biased region" description="Polar residues" evidence="1">
    <location>
        <begin position="378"/>
        <end position="387"/>
    </location>
</feature>
<feature type="region of interest" description="Disordered" evidence="1">
    <location>
        <begin position="378"/>
        <end position="405"/>
    </location>
</feature>
<gene>
    <name evidence="3" type="ORF">B1992_08365</name>
</gene>
<dbReference type="RefSeq" id="WP_162311034.1">
    <property type="nucleotide sequence ID" value="NZ_JACHGU010000001.1"/>
</dbReference>